<comment type="caution">
    <text evidence="5">The sequence shown here is derived from an EMBL/GenBank/DDBJ whole genome shotgun (WGS) entry which is preliminary data.</text>
</comment>
<dbReference type="EMBL" id="JARRIG010000001">
    <property type="protein sequence ID" value="MFA4803237.1"/>
    <property type="molecule type" value="Genomic_DNA"/>
</dbReference>
<evidence type="ECO:0000313" key="6">
    <source>
        <dbReference type="Proteomes" id="UP001571980"/>
    </source>
</evidence>
<dbReference type="Proteomes" id="UP001571980">
    <property type="component" value="Unassembled WGS sequence"/>
</dbReference>
<dbReference type="SUPFAM" id="SSF46785">
    <property type="entry name" value="Winged helix' DNA-binding domain"/>
    <property type="match status" value="1"/>
</dbReference>
<dbReference type="RefSeq" id="WP_372822987.1">
    <property type="nucleotide sequence ID" value="NZ_JARRIC010000001.1"/>
</dbReference>
<sequence>MGVSKSTASKVLSSLERKGIVKRERRGRAYTIELTDKGLEMLKAIEKAGMELEEKMFSRMARKEKSEFLSLLKKAINGLEGNR</sequence>
<gene>
    <name evidence="5" type="ORF">P8X34_00460</name>
</gene>
<dbReference type="PANTHER" id="PTHR42756:SF1">
    <property type="entry name" value="TRANSCRIPTIONAL REPRESSOR OF EMRAB OPERON"/>
    <property type="match status" value="1"/>
</dbReference>
<dbReference type="InterPro" id="IPR036390">
    <property type="entry name" value="WH_DNA-bd_sf"/>
</dbReference>
<name>A0ABV4T050_9EURY</name>
<protein>
    <submittedName>
        <fullName evidence="5">Winged helix DNA-binding protein</fullName>
    </submittedName>
</protein>
<organism evidence="5 6">
    <name type="scientific">Pyrococcus kukulkanii</name>
    <dbReference type="NCBI Taxonomy" id="1609559"/>
    <lineage>
        <taxon>Archaea</taxon>
        <taxon>Methanobacteriati</taxon>
        <taxon>Methanobacteriota</taxon>
        <taxon>Thermococci</taxon>
        <taxon>Thermococcales</taxon>
        <taxon>Thermococcaceae</taxon>
        <taxon>Pyrococcus</taxon>
    </lineage>
</organism>
<proteinExistence type="predicted"/>
<keyword evidence="6" id="KW-1185">Reference proteome</keyword>
<keyword evidence="1" id="KW-0805">Transcription regulation</keyword>
<dbReference type="GO" id="GO:0003677">
    <property type="term" value="F:DNA binding"/>
    <property type="evidence" value="ECO:0007669"/>
    <property type="project" value="UniProtKB-KW"/>
</dbReference>
<dbReference type="PROSITE" id="PS50995">
    <property type="entry name" value="HTH_MARR_2"/>
    <property type="match status" value="1"/>
</dbReference>
<evidence type="ECO:0000256" key="1">
    <source>
        <dbReference type="ARBA" id="ARBA00023015"/>
    </source>
</evidence>
<dbReference type="Gene3D" id="1.10.10.10">
    <property type="entry name" value="Winged helix-like DNA-binding domain superfamily/Winged helix DNA-binding domain"/>
    <property type="match status" value="1"/>
</dbReference>
<dbReference type="PANTHER" id="PTHR42756">
    <property type="entry name" value="TRANSCRIPTIONAL REGULATOR, MARR"/>
    <property type="match status" value="1"/>
</dbReference>
<evidence type="ECO:0000256" key="2">
    <source>
        <dbReference type="ARBA" id="ARBA00023125"/>
    </source>
</evidence>
<evidence type="ECO:0000313" key="5">
    <source>
        <dbReference type="EMBL" id="MFA4803237.1"/>
    </source>
</evidence>
<dbReference type="InterPro" id="IPR000835">
    <property type="entry name" value="HTH_MarR-typ"/>
</dbReference>
<dbReference type="InterPro" id="IPR036388">
    <property type="entry name" value="WH-like_DNA-bd_sf"/>
</dbReference>
<feature type="domain" description="HTH marR-type" evidence="4">
    <location>
        <begin position="1"/>
        <end position="77"/>
    </location>
</feature>
<reference evidence="5 6" key="1">
    <citation type="submission" date="2023-03" db="EMBL/GenBank/DDBJ databases">
        <title>Speciation in Pyrococcus: adaptation to high temperature as a mechanism.</title>
        <authorList>
            <person name="Gu J."/>
        </authorList>
    </citation>
    <scope>NUCLEOTIDE SEQUENCE [LARGE SCALE GENOMIC DNA]</scope>
    <source>
        <strain evidence="5 6">LMOA34</strain>
    </source>
</reference>
<keyword evidence="3" id="KW-0804">Transcription</keyword>
<evidence type="ECO:0000259" key="4">
    <source>
        <dbReference type="PROSITE" id="PS50995"/>
    </source>
</evidence>
<evidence type="ECO:0000256" key="3">
    <source>
        <dbReference type="ARBA" id="ARBA00023163"/>
    </source>
</evidence>
<keyword evidence="2 5" id="KW-0238">DNA-binding</keyword>
<accession>A0ABV4T050</accession>